<protein>
    <recommendedName>
        <fullName evidence="1">Malonyl-CoA:ACP transacylase (MAT) domain-containing protein</fullName>
    </recommendedName>
</protein>
<evidence type="ECO:0000259" key="1">
    <source>
        <dbReference type="SMART" id="SM00827"/>
    </source>
</evidence>
<keyword evidence="3" id="KW-1185">Reference proteome</keyword>
<dbReference type="InterPro" id="IPR050091">
    <property type="entry name" value="PKS_NRPS_Biosynth_Enz"/>
</dbReference>
<name>A0ABQ9GJQ5_9NEOP</name>
<dbReference type="InterPro" id="IPR014043">
    <property type="entry name" value="Acyl_transferase_dom"/>
</dbReference>
<dbReference type="SMART" id="SM00827">
    <property type="entry name" value="PKS_AT"/>
    <property type="match status" value="1"/>
</dbReference>
<dbReference type="Proteomes" id="UP001159363">
    <property type="component" value="Chromosome 10"/>
</dbReference>
<sequence>MHRPCISSMPPDIEFVRLLQDIHSSNILNHNYRGFVITPSETNAKEVKVVMLRKTHFDGAKRPVWFVFSGMGSQWPGMATHLMKLPVIADTLHQCHAILQPKGVDLMAILTNNDPGMLDNVLHSFVGIAAIQLALVETLKMLNIQPDGLIGHSVGELGCAYADGCFTMEQMILAAYYRGLASLEAELIEGHMAAVGLGYNKVKTLIPPTVDVACHNSEGSSTISGPSQDIKQFVEELKKEGVFAREVNVSNIAYHSRYIKPAAPKLLNYLKQIIPEPKLRSPRWYSTSAPEELWVTDEVRYSSAQYHTNNLLKPVLFEEASKHIPKNAILIEIAPHGLLQAILKRSMGSDCINIPLTQRGHEHGVEFLLSAVGK</sequence>
<comment type="caution">
    <text evidence="2">The sequence shown here is derived from an EMBL/GenBank/DDBJ whole genome shotgun (WGS) entry which is preliminary data.</text>
</comment>
<dbReference type="SUPFAM" id="SSF52151">
    <property type="entry name" value="FabD/lysophospholipase-like"/>
    <property type="match status" value="1"/>
</dbReference>
<evidence type="ECO:0000313" key="2">
    <source>
        <dbReference type="EMBL" id="KAJ8872249.1"/>
    </source>
</evidence>
<dbReference type="Gene3D" id="3.30.70.3290">
    <property type="match status" value="1"/>
</dbReference>
<reference evidence="2 3" key="1">
    <citation type="submission" date="2023-02" db="EMBL/GenBank/DDBJ databases">
        <title>LHISI_Scaffold_Assembly.</title>
        <authorList>
            <person name="Stuart O.P."/>
            <person name="Cleave R."/>
            <person name="Magrath M.J.L."/>
            <person name="Mikheyev A.S."/>
        </authorList>
    </citation>
    <scope>NUCLEOTIDE SEQUENCE [LARGE SCALE GENOMIC DNA]</scope>
    <source>
        <strain evidence="2">Daus_M_001</strain>
        <tissue evidence="2">Leg muscle</tissue>
    </source>
</reference>
<organism evidence="2 3">
    <name type="scientific">Dryococelus australis</name>
    <dbReference type="NCBI Taxonomy" id="614101"/>
    <lineage>
        <taxon>Eukaryota</taxon>
        <taxon>Metazoa</taxon>
        <taxon>Ecdysozoa</taxon>
        <taxon>Arthropoda</taxon>
        <taxon>Hexapoda</taxon>
        <taxon>Insecta</taxon>
        <taxon>Pterygota</taxon>
        <taxon>Neoptera</taxon>
        <taxon>Polyneoptera</taxon>
        <taxon>Phasmatodea</taxon>
        <taxon>Verophasmatodea</taxon>
        <taxon>Anareolatae</taxon>
        <taxon>Phasmatidae</taxon>
        <taxon>Eurycanthinae</taxon>
        <taxon>Dryococelus</taxon>
    </lineage>
</organism>
<dbReference type="Pfam" id="PF00698">
    <property type="entry name" value="Acyl_transf_1"/>
    <property type="match status" value="1"/>
</dbReference>
<dbReference type="Gene3D" id="3.40.366.10">
    <property type="entry name" value="Malonyl-Coenzyme A Acyl Carrier Protein, domain 2"/>
    <property type="match status" value="1"/>
</dbReference>
<accession>A0ABQ9GJQ5</accession>
<dbReference type="EMBL" id="JARBHB010000011">
    <property type="protein sequence ID" value="KAJ8872249.1"/>
    <property type="molecule type" value="Genomic_DNA"/>
</dbReference>
<dbReference type="InterPro" id="IPR016035">
    <property type="entry name" value="Acyl_Trfase/lysoPLipase"/>
</dbReference>
<dbReference type="PANTHER" id="PTHR43775">
    <property type="entry name" value="FATTY ACID SYNTHASE"/>
    <property type="match status" value="1"/>
</dbReference>
<dbReference type="InterPro" id="IPR001227">
    <property type="entry name" value="Ac_transferase_dom_sf"/>
</dbReference>
<evidence type="ECO:0000313" key="3">
    <source>
        <dbReference type="Proteomes" id="UP001159363"/>
    </source>
</evidence>
<dbReference type="PANTHER" id="PTHR43775:SF23">
    <property type="entry name" value="FATTY ACID SYNTHASE 3"/>
    <property type="match status" value="1"/>
</dbReference>
<dbReference type="SUPFAM" id="SSF55048">
    <property type="entry name" value="Probable ACP-binding domain of malonyl-CoA ACP transacylase"/>
    <property type="match status" value="1"/>
</dbReference>
<dbReference type="InterPro" id="IPR016036">
    <property type="entry name" value="Malonyl_transacylase_ACP-bd"/>
</dbReference>
<gene>
    <name evidence="2" type="ORF">PR048_025851</name>
</gene>
<feature type="domain" description="Malonyl-CoA:ACP transacylase (MAT)" evidence="1">
    <location>
        <begin position="67"/>
        <end position="361"/>
    </location>
</feature>
<proteinExistence type="predicted"/>